<dbReference type="Proteomes" id="UP001470230">
    <property type="component" value="Unassembled WGS sequence"/>
</dbReference>
<dbReference type="PANTHER" id="PTHR46716">
    <property type="entry name" value="MITOGEN-ACTIVATED PROTEIN KINASE KINASE KINASE 7"/>
    <property type="match status" value="1"/>
</dbReference>
<evidence type="ECO:0000259" key="6">
    <source>
        <dbReference type="PROSITE" id="PS50011"/>
    </source>
</evidence>
<evidence type="ECO:0000256" key="5">
    <source>
        <dbReference type="ARBA" id="ARBA00022840"/>
    </source>
</evidence>
<dbReference type="InterPro" id="IPR011009">
    <property type="entry name" value="Kinase-like_dom_sf"/>
</dbReference>
<keyword evidence="2" id="KW-0808">Transferase</keyword>
<dbReference type="PANTHER" id="PTHR46716:SF1">
    <property type="entry name" value="MITOGEN-ACTIVATED PROTEIN KINASE KINASE KINASE 7"/>
    <property type="match status" value="1"/>
</dbReference>
<sequence>MDSISDYMMITFKGSPFYIAPEFYDDESQYTNKVDIFVIAIIMYQMLCRQKPYPKFNNSFILAEAGGNGLRPDLSYIKN</sequence>
<proteinExistence type="predicted"/>
<keyword evidence="5" id="KW-0067">ATP-binding</keyword>
<keyword evidence="1" id="KW-0723">Serine/threonine-protein kinase</keyword>
<gene>
    <name evidence="7" type="ORF">M9Y10_019793</name>
</gene>
<reference evidence="7 8" key="1">
    <citation type="submission" date="2024-04" db="EMBL/GenBank/DDBJ databases">
        <title>Tritrichomonas musculus Genome.</title>
        <authorList>
            <person name="Alves-Ferreira E."/>
            <person name="Grigg M."/>
            <person name="Lorenzi H."/>
            <person name="Galac M."/>
        </authorList>
    </citation>
    <scope>NUCLEOTIDE SEQUENCE [LARGE SCALE GENOMIC DNA]</scope>
    <source>
        <strain evidence="7 8">EAF2021</strain>
    </source>
</reference>
<keyword evidence="4" id="KW-0418">Kinase</keyword>
<keyword evidence="3" id="KW-0547">Nucleotide-binding</keyword>
<protein>
    <recommendedName>
        <fullName evidence="6">Protein kinase domain-containing protein</fullName>
    </recommendedName>
</protein>
<evidence type="ECO:0000256" key="1">
    <source>
        <dbReference type="ARBA" id="ARBA00022527"/>
    </source>
</evidence>
<dbReference type="SUPFAM" id="SSF56112">
    <property type="entry name" value="Protein kinase-like (PK-like)"/>
    <property type="match status" value="1"/>
</dbReference>
<evidence type="ECO:0000256" key="2">
    <source>
        <dbReference type="ARBA" id="ARBA00022679"/>
    </source>
</evidence>
<dbReference type="Pfam" id="PF00069">
    <property type="entry name" value="Pkinase"/>
    <property type="match status" value="1"/>
</dbReference>
<dbReference type="EMBL" id="JAPFFF010000028">
    <property type="protein sequence ID" value="KAK8847209.1"/>
    <property type="molecule type" value="Genomic_DNA"/>
</dbReference>
<organism evidence="7 8">
    <name type="scientific">Tritrichomonas musculus</name>
    <dbReference type="NCBI Taxonomy" id="1915356"/>
    <lineage>
        <taxon>Eukaryota</taxon>
        <taxon>Metamonada</taxon>
        <taxon>Parabasalia</taxon>
        <taxon>Tritrichomonadida</taxon>
        <taxon>Tritrichomonadidae</taxon>
        <taxon>Tritrichomonas</taxon>
    </lineage>
</organism>
<dbReference type="InterPro" id="IPR000719">
    <property type="entry name" value="Prot_kinase_dom"/>
</dbReference>
<keyword evidence="8" id="KW-1185">Reference proteome</keyword>
<name>A0ABR2HH95_9EUKA</name>
<dbReference type="PROSITE" id="PS50011">
    <property type="entry name" value="PROTEIN_KINASE_DOM"/>
    <property type="match status" value="1"/>
</dbReference>
<accession>A0ABR2HH95</accession>
<evidence type="ECO:0000313" key="7">
    <source>
        <dbReference type="EMBL" id="KAK8847209.1"/>
    </source>
</evidence>
<evidence type="ECO:0000256" key="3">
    <source>
        <dbReference type="ARBA" id="ARBA00022741"/>
    </source>
</evidence>
<evidence type="ECO:0000313" key="8">
    <source>
        <dbReference type="Proteomes" id="UP001470230"/>
    </source>
</evidence>
<dbReference type="Gene3D" id="1.10.510.10">
    <property type="entry name" value="Transferase(Phosphotransferase) domain 1"/>
    <property type="match status" value="1"/>
</dbReference>
<feature type="domain" description="Protein kinase" evidence="6">
    <location>
        <begin position="1"/>
        <end position="79"/>
    </location>
</feature>
<comment type="caution">
    <text evidence="7">The sequence shown here is derived from an EMBL/GenBank/DDBJ whole genome shotgun (WGS) entry which is preliminary data.</text>
</comment>
<evidence type="ECO:0000256" key="4">
    <source>
        <dbReference type="ARBA" id="ARBA00022777"/>
    </source>
</evidence>